<dbReference type="Pfam" id="PF02627">
    <property type="entry name" value="CMD"/>
    <property type="match status" value="1"/>
</dbReference>
<evidence type="ECO:0000313" key="3">
    <source>
        <dbReference type="Proteomes" id="UP000027734"/>
    </source>
</evidence>
<dbReference type="Proteomes" id="UP000027734">
    <property type="component" value="Unassembled WGS sequence"/>
</dbReference>
<organism evidence="2 3">
    <name type="scientific">Sulfitobacter donghicola DSW-25 = KCTC 12864 = JCM 14565</name>
    <dbReference type="NCBI Taxonomy" id="1300350"/>
    <lineage>
        <taxon>Bacteria</taxon>
        <taxon>Pseudomonadati</taxon>
        <taxon>Pseudomonadota</taxon>
        <taxon>Alphaproteobacteria</taxon>
        <taxon>Rhodobacterales</taxon>
        <taxon>Roseobacteraceae</taxon>
        <taxon>Sulfitobacter</taxon>
    </lineage>
</organism>
<dbReference type="RefSeq" id="WP_025060288.1">
    <property type="nucleotide sequence ID" value="NZ_JAMC01000003.1"/>
</dbReference>
<accession>A0A073IIT9</accession>
<gene>
    <name evidence="2" type="ORF">DSW25_10515</name>
</gene>
<dbReference type="STRING" id="1300350.Z948_2990"/>
<proteinExistence type="predicted"/>
<sequence>MSKTASYSDDAYTRGKELSEALNPGMEDVLSARYDALVPGLSRTIVDVAYGQFYGRGGVDDKTRLLATVAALTAMGGQTRPQLKVNIASARKSGASREEVCEIIFQMALYGGMPSMINAMNAALEVFEAEEDAL</sequence>
<dbReference type="AlphaFoldDB" id="A0A073IIT9"/>
<dbReference type="InterPro" id="IPR029032">
    <property type="entry name" value="AhpD-like"/>
</dbReference>
<dbReference type="InterPro" id="IPR052512">
    <property type="entry name" value="4CMD/NDH-1_regulator"/>
</dbReference>
<dbReference type="OrthoDB" id="9801400at2"/>
<protein>
    <recommendedName>
        <fullName evidence="1">Carboxymuconolactone decarboxylase-like domain-containing protein</fullName>
    </recommendedName>
</protein>
<reference evidence="2 3" key="1">
    <citation type="submission" date="2014-01" db="EMBL/GenBank/DDBJ databases">
        <title>Sulfitobacter donghicola JCM 14565 Genome Sequencing.</title>
        <authorList>
            <person name="Lai Q."/>
            <person name="Hong Z."/>
        </authorList>
    </citation>
    <scope>NUCLEOTIDE SEQUENCE [LARGE SCALE GENOMIC DNA]</scope>
    <source>
        <strain evidence="2 3">JCM 14565</strain>
    </source>
</reference>
<dbReference type="InterPro" id="IPR003779">
    <property type="entry name" value="CMD-like"/>
</dbReference>
<comment type="caution">
    <text evidence="2">The sequence shown here is derived from an EMBL/GenBank/DDBJ whole genome shotgun (WGS) entry which is preliminary data.</text>
</comment>
<evidence type="ECO:0000259" key="1">
    <source>
        <dbReference type="Pfam" id="PF02627"/>
    </source>
</evidence>
<dbReference type="EMBL" id="JAMC01000003">
    <property type="protein sequence ID" value="KEJ89431.1"/>
    <property type="molecule type" value="Genomic_DNA"/>
</dbReference>
<dbReference type="PANTHER" id="PTHR33570">
    <property type="entry name" value="4-CARBOXYMUCONOLACTONE DECARBOXYLASE FAMILY PROTEIN"/>
    <property type="match status" value="1"/>
</dbReference>
<dbReference type="Gene3D" id="1.20.1290.10">
    <property type="entry name" value="AhpD-like"/>
    <property type="match status" value="1"/>
</dbReference>
<dbReference type="eggNOG" id="COG0599">
    <property type="taxonomic scope" value="Bacteria"/>
</dbReference>
<dbReference type="PANTHER" id="PTHR33570:SF2">
    <property type="entry name" value="CARBOXYMUCONOLACTONE DECARBOXYLASE-LIKE DOMAIN-CONTAINING PROTEIN"/>
    <property type="match status" value="1"/>
</dbReference>
<keyword evidence="3" id="KW-1185">Reference proteome</keyword>
<dbReference type="SUPFAM" id="SSF69118">
    <property type="entry name" value="AhpD-like"/>
    <property type="match status" value="1"/>
</dbReference>
<dbReference type="GO" id="GO:0051920">
    <property type="term" value="F:peroxiredoxin activity"/>
    <property type="evidence" value="ECO:0007669"/>
    <property type="project" value="InterPro"/>
</dbReference>
<name>A0A073IIT9_9RHOB</name>
<feature type="domain" description="Carboxymuconolactone decarboxylase-like" evidence="1">
    <location>
        <begin position="39"/>
        <end position="124"/>
    </location>
</feature>
<evidence type="ECO:0000313" key="2">
    <source>
        <dbReference type="EMBL" id="KEJ89431.1"/>
    </source>
</evidence>